<keyword evidence="3" id="KW-0597">Phosphoprotein</keyword>
<sequence length="457" mass="51069">MDSPLGKLLTKSQIAFKAYYFIGGDRTIYYGITRSELGVISDYLEKNGGIKLYRNGFRVPKYGDQENDWLSIEKNSRIGKGIPFSNKNLVGFVQLTDPKGEVFEESAGREGLIEKEAFTQLQQFISKALQDAFLRFISWFRKSDEYKASNPDKKPAPTASSVKKNVANLKDAAETLRNPDATEEQKAEASIKLEVATKIFISASNAAISELEMMRVLAGTGLTIAEFIHEVKQIVPSTKNYIEDTLAKKPDTEISENLRNIKSILSSLEAYTSYFDETISKNVLRDLQPIDLRIAVKSFMEVTAWDFRRRKIDIQLGLTGKDLISTPMHPSEWNTILQNLYSNAKKAIIKAGVGRGRILISARKDISSGNIIFEFQDNGSGIKEKDKSRIFDAFFTTATNRNDELGTGTGLGLHILQQMIVNRGGAITVELPEAGFKTNIRITLPLANTTELKKYGY</sequence>
<comment type="catalytic activity">
    <reaction evidence="1">
        <text>ATP + protein L-histidine = ADP + protein N-phospho-L-histidine.</text>
        <dbReference type="EC" id="2.7.13.3"/>
    </reaction>
</comment>
<organism evidence="10">
    <name type="scientific">Dyadobacter sp. 676</name>
    <dbReference type="NCBI Taxonomy" id="3088362"/>
    <lineage>
        <taxon>Bacteria</taxon>
        <taxon>Pseudomonadati</taxon>
        <taxon>Bacteroidota</taxon>
        <taxon>Cytophagia</taxon>
        <taxon>Cytophagales</taxon>
        <taxon>Spirosomataceae</taxon>
        <taxon>Dyadobacter</taxon>
    </lineage>
</organism>
<evidence type="ECO:0000256" key="2">
    <source>
        <dbReference type="ARBA" id="ARBA00012438"/>
    </source>
</evidence>
<dbReference type="Pfam" id="PF02518">
    <property type="entry name" value="HATPase_c"/>
    <property type="match status" value="1"/>
</dbReference>
<evidence type="ECO:0000256" key="3">
    <source>
        <dbReference type="ARBA" id="ARBA00022553"/>
    </source>
</evidence>
<evidence type="ECO:0000256" key="7">
    <source>
        <dbReference type="ARBA" id="ARBA00022840"/>
    </source>
</evidence>
<dbReference type="InterPro" id="IPR005467">
    <property type="entry name" value="His_kinase_dom"/>
</dbReference>
<dbReference type="PRINTS" id="PR00344">
    <property type="entry name" value="BCTRLSENSOR"/>
</dbReference>
<accession>A0AAU8FHJ0</accession>
<dbReference type="PROSITE" id="PS50109">
    <property type="entry name" value="HIS_KIN"/>
    <property type="match status" value="1"/>
</dbReference>
<feature type="domain" description="Histidine kinase" evidence="9">
    <location>
        <begin position="226"/>
        <end position="448"/>
    </location>
</feature>
<dbReference type="Gene3D" id="3.30.565.10">
    <property type="entry name" value="Histidine kinase-like ATPase, C-terminal domain"/>
    <property type="match status" value="1"/>
</dbReference>
<dbReference type="RefSeq" id="WP_353718683.1">
    <property type="nucleotide sequence ID" value="NZ_CP159289.1"/>
</dbReference>
<dbReference type="SUPFAM" id="SSF55874">
    <property type="entry name" value="ATPase domain of HSP90 chaperone/DNA topoisomerase II/histidine kinase"/>
    <property type="match status" value="1"/>
</dbReference>
<keyword evidence="4" id="KW-0808">Transferase</keyword>
<dbReference type="GO" id="GO:0000160">
    <property type="term" value="P:phosphorelay signal transduction system"/>
    <property type="evidence" value="ECO:0007669"/>
    <property type="project" value="UniProtKB-KW"/>
</dbReference>
<dbReference type="InterPro" id="IPR004358">
    <property type="entry name" value="Sig_transdc_His_kin-like_C"/>
</dbReference>
<dbReference type="PANTHER" id="PTHR43065:SF10">
    <property type="entry name" value="PEROXIDE STRESS-ACTIVATED HISTIDINE KINASE MAK3"/>
    <property type="match status" value="1"/>
</dbReference>
<dbReference type="AlphaFoldDB" id="A0AAU8FHJ0"/>
<name>A0AAU8FHJ0_9BACT</name>
<keyword evidence="7" id="KW-0067">ATP-binding</keyword>
<dbReference type="EC" id="2.7.13.3" evidence="2"/>
<evidence type="ECO:0000256" key="5">
    <source>
        <dbReference type="ARBA" id="ARBA00022741"/>
    </source>
</evidence>
<evidence type="ECO:0000256" key="4">
    <source>
        <dbReference type="ARBA" id="ARBA00022679"/>
    </source>
</evidence>
<evidence type="ECO:0000259" key="9">
    <source>
        <dbReference type="PROSITE" id="PS50109"/>
    </source>
</evidence>
<protein>
    <recommendedName>
        <fullName evidence="2">histidine kinase</fullName>
        <ecNumber evidence="2">2.7.13.3</ecNumber>
    </recommendedName>
</protein>
<evidence type="ECO:0000313" key="10">
    <source>
        <dbReference type="EMBL" id="XCH23357.1"/>
    </source>
</evidence>
<dbReference type="InterPro" id="IPR036890">
    <property type="entry name" value="HATPase_C_sf"/>
</dbReference>
<dbReference type="EMBL" id="CP159289">
    <property type="protein sequence ID" value="XCH23357.1"/>
    <property type="molecule type" value="Genomic_DNA"/>
</dbReference>
<keyword evidence="6 10" id="KW-0418">Kinase</keyword>
<keyword evidence="8" id="KW-0902">Two-component regulatory system</keyword>
<evidence type="ECO:0000256" key="8">
    <source>
        <dbReference type="ARBA" id="ARBA00023012"/>
    </source>
</evidence>
<evidence type="ECO:0000256" key="1">
    <source>
        <dbReference type="ARBA" id="ARBA00000085"/>
    </source>
</evidence>
<evidence type="ECO:0000256" key="6">
    <source>
        <dbReference type="ARBA" id="ARBA00022777"/>
    </source>
</evidence>
<keyword evidence="5" id="KW-0547">Nucleotide-binding</keyword>
<dbReference type="InterPro" id="IPR003594">
    <property type="entry name" value="HATPase_dom"/>
</dbReference>
<dbReference type="SMART" id="SM00387">
    <property type="entry name" value="HATPase_c"/>
    <property type="match status" value="1"/>
</dbReference>
<dbReference type="GO" id="GO:0005524">
    <property type="term" value="F:ATP binding"/>
    <property type="evidence" value="ECO:0007669"/>
    <property type="project" value="UniProtKB-KW"/>
</dbReference>
<proteinExistence type="predicted"/>
<dbReference type="GO" id="GO:0004673">
    <property type="term" value="F:protein histidine kinase activity"/>
    <property type="evidence" value="ECO:0007669"/>
    <property type="project" value="UniProtKB-EC"/>
</dbReference>
<reference evidence="10" key="1">
    <citation type="submission" date="2024-06" db="EMBL/GenBank/DDBJ databases">
        <title>Sequencing and assembly of the genome of Dyadobacter sp. strain 676, a symbiont of Cyamopsis tetragonoloba.</title>
        <authorList>
            <person name="Guro P."/>
            <person name="Sazanova A."/>
            <person name="Kuznetsova I."/>
            <person name="Belimov A."/>
            <person name="Safronova V."/>
        </authorList>
    </citation>
    <scope>NUCLEOTIDE SEQUENCE</scope>
    <source>
        <strain evidence="10">676</strain>
    </source>
</reference>
<dbReference type="PANTHER" id="PTHR43065">
    <property type="entry name" value="SENSOR HISTIDINE KINASE"/>
    <property type="match status" value="1"/>
</dbReference>
<gene>
    <name evidence="10" type="ORF">ABV298_23980</name>
</gene>